<organism evidence="13">
    <name type="scientific">Tetraselmis sp. GSL018</name>
    <dbReference type="NCBI Taxonomy" id="582737"/>
    <lineage>
        <taxon>Eukaryota</taxon>
        <taxon>Viridiplantae</taxon>
        <taxon>Chlorophyta</taxon>
        <taxon>core chlorophytes</taxon>
        <taxon>Chlorodendrophyceae</taxon>
        <taxon>Chlorodendrales</taxon>
        <taxon>Chlorodendraceae</taxon>
        <taxon>Tetraselmis</taxon>
    </lineage>
</organism>
<feature type="site" description="Histone H3K4me3 binding" evidence="7">
    <location>
        <position position="192"/>
    </location>
</feature>
<gene>
    <name evidence="13" type="primary">ING4</name>
    <name evidence="13" type="ORF">TSPGSL018_6774</name>
</gene>
<feature type="binding site" evidence="8">
    <location>
        <position position="209"/>
    </location>
    <ligand>
        <name>Zn(2+)</name>
        <dbReference type="ChEBI" id="CHEBI:29105"/>
        <label>1</label>
    </ligand>
</feature>
<sequence>MTTNIAATSYVQKFVNEVADLPVSLKRNFALMRELDTKAQNLKEEIQAAANKKLQNQTVDADPEDEQPEASGPSFDETIEAQIRQLLQYEEEKVSLATHVYTTVDNHIKVLDSDLVALKGEIDGERASSVEPSKRGRPKGGRKRREPDAEGAREDGRNQADRAAPAADVMGQVFDSNEPVYCYCRQVSFGDMIGCDNEDCPIEWFHYGCVGITPETVPDVWYCKDCQKLKDEGKI</sequence>
<evidence type="ECO:0000256" key="3">
    <source>
        <dbReference type="ARBA" id="ARBA00022723"/>
    </source>
</evidence>
<protein>
    <submittedName>
        <fullName evidence="13">Inhibitor of growth protein 4</fullName>
    </submittedName>
</protein>
<feature type="site" description="Histone H3K4me3 binding" evidence="7">
    <location>
        <position position="181"/>
    </location>
</feature>
<feature type="binding site" evidence="8">
    <location>
        <position position="226"/>
    </location>
    <ligand>
        <name>Zn(2+)</name>
        <dbReference type="ChEBI" id="CHEBI:29105"/>
        <label>2</label>
    </ligand>
</feature>
<keyword evidence="6" id="KW-0539">Nucleus</keyword>
<name>A0A061R8K6_9CHLO</name>
<evidence type="ECO:0000256" key="7">
    <source>
        <dbReference type="PIRSR" id="PIRSR628651-50"/>
    </source>
</evidence>
<evidence type="ECO:0000256" key="1">
    <source>
        <dbReference type="ARBA" id="ARBA00004123"/>
    </source>
</evidence>
<evidence type="ECO:0000259" key="11">
    <source>
        <dbReference type="SMART" id="SM00249"/>
    </source>
</evidence>
<dbReference type="SMART" id="SM01408">
    <property type="entry name" value="ING"/>
    <property type="match status" value="1"/>
</dbReference>
<evidence type="ECO:0000256" key="9">
    <source>
        <dbReference type="SAM" id="Coils"/>
    </source>
</evidence>
<comment type="subcellular location">
    <subcellularLocation>
        <location evidence="1">Nucleus</location>
    </subcellularLocation>
</comment>
<feature type="domain" description="Zinc finger PHD-type" evidence="11">
    <location>
        <begin position="181"/>
        <end position="227"/>
    </location>
</feature>
<dbReference type="SMART" id="SM00249">
    <property type="entry name" value="PHD"/>
    <property type="match status" value="1"/>
</dbReference>
<dbReference type="PROSITE" id="PS01359">
    <property type="entry name" value="ZF_PHD_1"/>
    <property type="match status" value="1"/>
</dbReference>
<evidence type="ECO:0000259" key="12">
    <source>
        <dbReference type="SMART" id="SM01408"/>
    </source>
</evidence>
<keyword evidence="3 8" id="KW-0479">Metal-binding</keyword>
<dbReference type="GO" id="GO:0008270">
    <property type="term" value="F:zinc ion binding"/>
    <property type="evidence" value="ECO:0007669"/>
    <property type="project" value="UniProtKB-KW"/>
</dbReference>
<feature type="region of interest" description="Disordered" evidence="10">
    <location>
        <begin position="54"/>
        <end position="76"/>
    </location>
</feature>
<reference evidence="13" key="1">
    <citation type="submission" date="2014-05" db="EMBL/GenBank/DDBJ databases">
        <title>The transcriptome of the halophilic microalga Tetraselmis sp. GSL018 isolated from the Great Salt Lake, Utah.</title>
        <authorList>
            <person name="Jinkerson R.E."/>
            <person name="D'Adamo S."/>
            <person name="Posewitz M.C."/>
        </authorList>
    </citation>
    <scope>NUCLEOTIDE SEQUENCE</scope>
    <source>
        <strain evidence="13">GSL018</strain>
    </source>
</reference>
<dbReference type="Gene3D" id="3.30.40.10">
    <property type="entry name" value="Zinc/RING finger domain, C3HC4 (zinc finger)"/>
    <property type="match status" value="1"/>
</dbReference>
<keyword evidence="9" id="KW-0175">Coiled coil</keyword>
<feature type="site" description="Histone H3K4me3 binding" evidence="7">
    <location>
        <position position="196"/>
    </location>
</feature>
<feature type="domain" description="Inhibitor of growth protein N-terminal histone-binding" evidence="12">
    <location>
        <begin position="10"/>
        <end position="118"/>
    </location>
</feature>
<feature type="binding site" evidence="8">
    <location>
        <position position="182"/>
    </location>
    <ligand>
        <name>Zn(2+)</name>
        <dbReference type="ChEBI" id="CHEBI:29105"/>
        <label>1</label>
    </ligand>
</feature>
<feature type="binding site" evidence="8">
    <location>
        <position position="206"/>
    </location>
    <ligand>
        <name>Zn(2+)</name>
        <dbReference type="ChEBI" id="CHEBI:29105"/>
        <label>1</label>
    </ligand>
</feature>
<dbReference type="Gene3D" id="6.10.140.1740">
    <property type="match status" value="1"/>
</dbReference>
<dbReference type="SUPFAM" id="SSF57903">
    <property type="entry name" value="FYVE/PHD zinc finger"/>
    <property type="match status" value="1"/>
</dbReference>
<dbReference type="InterPro" id="IPR028651">
    <property type="entry name" value="ING_fam"/>
</dbReference>
<dbReference type="EMBL" id="GBEZ01017027">
    <property type="protein sequence ID" value="JAC69272.1"/>
    <property type="molecule type" value="Transcribed_RNA"/>
</dbReference>
<accession>A0A061R8K6</accession>
<keyword evidence="5 8" id="KW-0862">Zinc</keyword>
<dbReference type="InterPro" id="IPR013083">
    <property type="entry name" value="Znf_RING/FYVE/PHD"/>
</dbReference>
<evidence type="ECO:0000313" key="13">
    <source>
        <dbReference type="EMBL" id="JAC69272.1"/>
    </source>
</evidence>
<evidence type="ECO:0000256" key="6">
    <source>
        <dbReference type="ARBA" id="ARBA00023242"/>
    </source>
</evidence>
<dbReference type="AlphaFoldDB" id="A0A061R8K6"/>
<feature type="binding site" evidence="8">
    <location>
        <position position="195"/>
    </location>
    <ligand>
        <name>Zn(2+)</name>
        <dbReference type="ChEBI" id="CHEBI:29105"/>
        <label>2</label>
    </ligand>
</feature>
<proteinExistence type="inferred from homology"/>
<feature type="binding site" evidence="8">
    <location>
        <position position="223"/>
    </location>
    <ligand>
        <name>Zn(2+)</name>
        <dbReference type="ChEBI" id="CHEBI:29105"/>
        <label>2</label>
    </ligand>
</feature>
<feature type="region of interest" description="Disordered" evidence="10">
    <location>
        <begin position="126"/>
        <end position="164"/>
    </location>
</feature>
<dbReference type="PANTHER" id="PTHR10333">
    <property type="entry name" value="INHIBITOR OF GROWTH PROTEIN"/>
    <property type="match status" value="1"/>
</dbReference>
<dbReference type="GO" id="GO:0005634">
    <property type="term" value="C:nucleus"/>
    <property type="evidence" value="ECO:0007669"/>
    <property type="project" value="UniProtKB-SubCell"/>
</dbReference>
<dbReference type="CDD" id="cd15505">
    <property type="entry name" value="PHD_ING"/>
    <property type="match status" value="1"/>
</dbReference>
<feature type="site" description="Histone H3K4me3 binding" evidence="7">
    <location>
        <position position="204"/>
    </location>
</feature>
<evidence type="ECO:0000256" key="8">
    <source>
        <dbReference type="PIRSR" id="PIRSR628651-51"/>
    </source>
</evidence>
<comment type="similarity">
    <text evidence="2">Belongs to the ING family.</text>
</comment>
<dbReference type="InterPro" id="IPR001965">
    <property type="entry name" value="Znf_PHD"/>
</dbReference>
<dbReference type="Pfam" id="PF12998">
    <property type="entry name" value="ING"/>
    <property type="match status" value="1"/>
</dbReference>
<dbReference type="CDD" id="cd16859">
    <property type="entry name" value="ING_ING4_5"/>
    <property type="match status" value="1"/>
</dbReference>
<dbReference type="InterPro" id="IPR019786">
    <property type="entry name" value="Zinc_finger_PHD-type_CS"/>
</dbReference>
<feature type="binding site" evidence="8">
    <location>
        <position position="184"/>
    </location>
    <ligand>
        <name>Zn(2+)</name>
        <dbReference type="ChEBI" id="CHEBI:29105"/>
        <label>1</label>
    </ligand>
</feature>
<evidence type="ECO:0000256" key="5">
    <source>
        <dbReference type="ARBA" id="ARBA00022833"/>
    </source>
</evidence>
<feature type="compositionally biased region" description="Basic and acidic residues" evidence="10">
    <location>
        <begin position="145"/>
        <end position="160"/>
    </location>
</feature>
<feature type="binding site" evidence="8">
    <location>
        <position position="200"/>
    </location>
    <ligand>
        <name>Zn(2+)</name>
        <dbReference type="ChEBI" id="CHEBI:29105"/>
        <label>2</label>
    </ligand>
</feature>
<dbReference type="InterPro" id="IPR011011">
    <property type="entry name" value="Znf_FYVE_PHD"/>
</dbReference>
<keyword evidence="4" id="KW-0863">Zinc-finger</keyword>
<dbReference type="InterPro" id="IPR024610">
    <property type="entry name" value="ING_N_histone-binding"/>
</dbReference>
<evidence type="ECO:0000256" key="2">
    <source>
        <dbReference type="ARBA" id="ARBA00010210"/>
    </source>
</evidence>
<evidence type="ECO:0000256" key="4">
    <source>
        <dbReference type="ARBA" id="ARBA00022771"/>
    </source>
</evidence>
<feature type="coiled-coil region" evidence="9">
    <location>
        <begin position="25"/>
        <end position="52"/>
    </location>
</feature>
<evidence type="ECO:0000256" key="10">
    <source>
        <dbReference type="SAM" id="MobiDB-lite"/>
    </source>
</evidence>
<feature type="compositionally biased region" description="Basic residues" evidence="10">
    <location>
        <begin position="135"/>
        <end position="144"/>
    </location>
</feature>